<keyword evidence="5" id="KW-0233">DNA recombination</keyword>
<evidence type="ECO:0000256" key="4">
    <source>
        <dbReference type="ARBA" id="ARBA00023125"/>
    </source>
</evidence>
<evidence type="ECO:0000313" key="7">
    <source>
        <dbReference type="EMBL" id="ADU32511.1"/>
    </source>
</evidence>
<dbReference type="STRING" id="649639.Bcell_4284"/>
<dbReference type="GO" id="GO:0006281">
    <property type="term" value="P:DNA repair"/>
    <property type="evidence" value="ECO:0007669"/>
    <property type="project" value="UniProtKB-KW"/>
</dbReference>
<gene>
    <name evidence="7" type="ordered locus">Bcell_4284</name>
</gene>
<reference evidence="7 8" key="1">
    <citation type="submission" date="2010-12" db="EMBL/GenBank/DDBJ databases">
        <title>Complete sequence of Bacillus cellulosilyticus DSM 2522.</title>
        <authorList>
            <consortium name="US DOE Joint Genome Institute"/>
            <person name="Lucas S."/>
            <person name="Copeland A."/>
            <person name="Lapidus A."/>
            <person name="Cheng J.-F."/>
            <person name="Bruce D."/>
            <person name="Goodwin L."/>
            <person name="Pitluck S."/>
            <person name="Chertkov O."/>
            <person name="Detter J.C."/>
            <person name="Han C."/>
            <person name="Tapia R."/>
            <person name="Land M."/>
            <person name="Hauser L."/>
            <person name="Jeffries C."/>
            <person name="Kyrpides N."/>
            <person name="Ivanova N."/>
            <person name="Mikhailova N."/>
            <person name="Brumm P."/>
            <person name="Mead D."/>
            <person name="Woyke T."/>
        </authorList>
    </citation>
    <scope>NUCLEOTIDE SEQUENCE [LARGE SCALE GENOMIC DNA]</scope>
    <source>
        <strain evidence="8">ATCC 21833 / DSM 2522 / FERM P-1141 / JCM 9156 / N-4</strain>
    </source>
</reference>
<dbReference type="OrthoDB" id="2603544at2"/>
<evidence type="ECO:0000256" key="2">
    <source>
        <dbReference type="ARBA" id="ARBA00022763"/>
    </source>
</evidence>
<dbReference type="SUPFAM" id="SSF53098">
    <property type="entry name" value="Ribonuclease H-like"/>
    <property type="match status" value="1"/>
</dbReference>
<evidence type="ECO:0000256" key="5">
    <source>
        <dbReference type="ARBA" id="ARBA00023172"/>
    </source>
</evidence>
<dbReference type="Pfam" id="PF02075">
    <property type="entry name" value="RuvC"/>
    <property type="match status" value="1"/>
</dbReference>
<dbReference type="HOGENOM" id="CLU_1567535_0_0_9"/>
<dbReference type="GO" id="GO:0004520">
    <property type="term" value="F:DNA endonuclease activity"/>
    <property type="evidence" value="ECO:0007669"/>
    <property type="project" value="InterPro"/>
</dbReference>
<organism evidence="7 8">
    <name type="scientific">Evansella cellulosilytica (strain ATCC 21833 / DSM 2522 / FERM P-1141 / JCM 9156 / N-4)</name>
    <name type="common">Bacillus cellulosilyticus</name>
    <dbReference type="NCBI Taxonomy" id="649639"/>
    <lineage>
        <taxon>Bacteria</taxon>
        <taxon>Bacillati</taxon>
        <taxon>Bacillota</taxon>
        <taxon>Bacilli</taxon>
        <taxon>Bacillales</taxon>
        <taxon>Bacillaceae</taxon>
        <taxon>Evansella</taxon>
    </lineage>
</organism>
<dbReference type="GO" id="GO:0006310">
    <property type="term" value="P:DNA recombination"/>
    <property type="evidence" value="ECO:0007669"/>
    <property type="project" value="UniProtKB-KW"/>
</dbReference>
<evidence type="ECO:0000256" key="3">
    <source>
        <dbReference type="ARBA" id="ARBA00022842"/>
    </source>
</evidence>
<dbReference type="InterPro" id="IPR002176">
    <property type="entry name" value="X-over_junc_endoDNase_RuvC"/>
</dbReference>
<dbReference type="GO" id="GO:0003677">
    <property type="term" value="F:DNA binding"/>
    <property type="evidence" value="ECO:0007669"/>
    <property type="project" value="UniProtKB-KW"/>
</dbReference>
<keyword evidence="6" id="KW-0234">DNA repair</keyword>
<dbReference type="KEGG" id="bco:Bcell_4284"/>
<evidence type="ECO:0000256" key="1">
    <source>
        <dbReference type="ARBA" id="ARBA00009518"/>
    </source>
</evidence>
<dbReference type="EMBL" id="CP002394">
    <property type="protein sequence ID" value="ADU32511.1"/>
    <property type="molecule type" value="Genomic_DNA"/>
</dbReference>
<dbReference type="Proteomes" id="UP000001401">
    <property type="component" value="Chromosome"/>
</dbReference>
<evidence type="ECO:0000313" key="8">
    <source>
        <dbReference type="Proteomes" id="UP000001401"/>
    </source>
</evidence>
<proteinExistence type="inferred from homology"/>
<evidence type="ECO:0000256" key="6">
    <source>
        <dbReference type="ARBA" id="ARBA00023204"/>
    </source>
</evidence>
<name>E6TZU5_EVAC2</name>
<dbReference type="AlphaFoldDB" id="E6TZU5"/>
<accession>E6TZU5</accession>
<keyword evidence="8" id="KW-1185">Reference proteome</keyword>
<comment type="similarity">
    <text evidence="1">Belongs to the RuvC family.</text>
</comment>
<dbReference type="InterPro" id="IPR036397">
    <property type="entry name" value="RNaseH_sf"/>
</dbReference>
<keyword evidence="3" id="KW-0460">Magnesium</keyword>
<dbReference type="RefSeq" id="WP_013490837.1">
    <property type="nucleotide sequence ID" value="NC_014829.1"/>
</dbReference>
<dbReference type="Gene3D" id="3.30.420.10">
    <property type="entry name" value="Ribonuclease H-like superfamily/Ribonuclease H"/>
    <property type="match status" value="1"/>
</dbReference>
<keyword evidence="4" id="KW-0238">DNA-binding</keyword>
<sequence length="170" mass="20044">MPRLLSLDQSITSCGYSIFEIHNNQSELIDYGTIKLNTKLDYFERIICLENILNEMVKDYNIKLAIVEDIQKHRGTGLTTYKKLSSLLFFLQYFFYYRNIECQVVHVNTWRNGYRNVFGLPRINKDIVYEHIFNILGEPSDFDNHQSDSIAMGLFHCHHNLVLRNGLFNL</sequence>
<keyword evidence="2" id="KW-0227">DNA damage</keyword>
<protein>
    <submittedName>
        <fullName evidence="7">Uncharacterized protein</fullName>
    </submittedName>
</protein>
<dbReference type="InterPro" id="IPR012337">
    <property type="entry name" value="RNaseH-like_sf"/>
</dbReference>